<evidence type="ECO:0000256" key="8">
    <source>
        <dbReference type="ARBA" id="ARBA00023080"/>
    </source>
</evidence>
<evidence type="ECO:0000256" key="4">
    <source>
        <dbReference type="ARBA" id="ARBA00022723"/>
    </source>
</evidence>
<dbReference type="InterPro" id="IPR020922">
    <property type="entry name" value="dITP/XTP_pyrophosphatase"/>
</dbReference>
<keyword evidence="8" id="KW-0546">Nucleotide metabolism</keyword>
<evidence type="ECO:0000256" key="11">
    <source>
        <dbReference type="ARBA" id="ARBA00066468"/>
    </source>
</evidence>
<evidence type="ECO:0000256" key="9">
    <source>
        <dbReference type="ARBA" id="ARBA00051875"/>
    </source>
</evidence>
<reference evidence="17" key="1">
    <citation type="journal article" date="2014" name="Front. Microbiol.">
        <title>High frequency of phylogenetically diverse reductive dehalogenase-homologous genes in deep subseafloor sedimentary metagenomes.</title>
        <authorList>
            <person name="Kawai M."/>
            <person name="Futagami T."/>
            <person name="Toyoda A."/>
            <person name="Takaki Y."/>
            <person name="Nishi S."/>
            <person name="Hori S."/>
            <person name="Arai W."/>
            <person name="Tsubouchi T."/>
            <person name="Morono Y."/>
            <person name="Uchiyama I."/>
            <person name="Ito T."/>
            <person name="Fujiyama A."/>
            <person name="Inagaki F."/>
            <person name="Takami H."/>
        </authorList>
    </citation>
    <scope>NUCLEOTIDE SEQUENCE</scope>
    <source>
        <strain evidence="17">Expedition CK06-06</strain>
    </source>
</reference>
<comment type="catalytic activity">
    <reaction evidence="10">
        <text>XTP + H2O = XMP + diphosphate + H(+)</text>
        <dbReference type="Rhea" id="RHEA:28610"/>
        <dbReference type="ChEBI" id="CHEBI:15377"/>
        <dbReference type="ChEBI" id="CHEBI:15378"/>
        <dbReference type="ChEBI" id="CHEBI:33019"/>
        <dbReference type="ChEBI" id="CHEBI:57464"/>
        <dbReference type="ChEBI" id="CHEBI:61314"/>
        <dbReference type="EC" id="3.6.1.66"/>
    </reaction>
</comment>
<dbReference type="FunFam" id="3.90.950.10:FF:000001">
    <property type="entry name" value="dITP/XTP pyrophosphatase"/>
    <property type="match status" value="1"/>
</dbReference>
<dbReference type="InterPro" id="IPR029001">
    <property type="entry name" value="ITPase-like_fam"/>
</dbReference>
<proteinExistence type="inferred from homology"/>
<comment type="similarity">
    <text evidence="2">Belongs to the HAM1 NTPase family.</text>
</comment>
<evidence type="ECO:0000256" key="3">
    <source>
        <dbReference type="ARBA" id="ARBA00011738"/>
    </source>
</evidence>
<dbReference type="EMBL" id="BARV01007287">
    <property type="protein sequence ID" value="GAI05868.1"/>
    <property type="molecule type" value="Genomic_DNA"/>
</dbReference>
<evidence type="ECO:0000256" key="16">
    <source>
        <dbReference type="ARBA" id="ARBA00083635"/>
    </source>
</evidence>
<organism evidence="17">
    <name type="scientific">marine sediment metagenome</name>
    <dbReference type="NCBI Taxonomy" id="412755"/>
    <lineage>
        <taxon>unclassified sequences</taxon>
        <taxon>metagenomes</taxon>
        <taxon>ecological metagenomes</taxon>
    </lineage>
</organism>
<keyword evidence="6" id="KW-0378">Hydrolase</keyword>
<gene>
    <name evidence="17" type="ORF">S06H3_14868</name>
</gene>
<evidence type="ECO:0000256" key="6">
    <source>
        <dbReference type="ARBA" id="ARBA00022801"/>
    </source>
</evidence>
<sequence length="198" mass="21799">MPRLLLASSNLGKIREYRLLLGDLGYQIVTLSEQEISKVTTESGNTYEQNAEMKATTYAKLSQLITLADDSGLEVDALHGKPGIHSARFAGKNATDADRVTKLLAMMDGIPWDRRTAHFKCVIAIATPEGKLRLCQGKCRGIIAFEAKGGNGFGYDPIFHLPELAKTMAELPLELKNQLSHRGQAAQRARKILNQLHN</sequence>
<accession>X1KGR7</accession>
<protein>
    <recommendedName>
        <fullName evidence="12">dITP/XTP pyrophosphatase</fullName>
        <ecNumber evidence="11">3.6.1.66</ecNumber>
    </recommendedName>
    <alternativeName>
        <fullName evidence="13">Non-canonical purine NTP pyrophosphatase</fullName>
    </alternativeName>
    <alternativeName>
        <fullName evidence="14">Non-standard purine NTP pyrophosphatase</fullName>
    </alternativeName>
    <alternativeName>
        <fullName evidence="16">Nucleoside-triphosphate diphosphatase</fullName>
    </alternativeName>
    <alternativeName>
        <fullName evidence="15">Nucleoside-triphosphate pyrophosphatase</fullName>
    </alternativeName>
</protein>
<dbReference type="GO" id="GO:0009146">
    <property type="term" value="P:purine nucleoside triphosphate catabolic process"/>
    <property type="evidence" value="ECO:0007669"/>
    <property type="project" value="UniProtKB-ARBA"/>
</dbReference>
<comment type="subunit">
    <text evidence="3">Homodimer.</text>
</comment>
<comment type="cofactor">
    <cofactor evidence="1">
        <name>Mg(2+)</name>
        <dbReference type="ChEBI" id="CHEBI:18420"/>
    </cofactor>
</comment>
<keyword evidence="5" id="KW-0547">Nucleotide-binding</keyword>
<dbReference type="GO" id="GO:0000166">
    <property type="term" value="F:nucleotide binding"/>
    <property type="evidence" value="ECO:0007669"/>
    <property type="project" value="UniProtKB-KW"/>
</dbReference>
<dbReference type="InterPro" id="IPR002637">
    <property type="entry name" value="RdgB/HAM1"/>
</dbReference>
<dbReference type="Gene3D" id="3.90.950.10">
    <property type="match status" value="1"/>
</dbReference>
<dbReference type="PANTHER" id="PTHR11067:SF9">
    <property type="entry name" value="INOSINE TRIPHOSPHATE PYROPHOSPHATASE"/>
    <property type="match status" value="1"/>
</dbReference>
<dbReference type="HAMAP" id="MF_01405">
    <property type="entry name" value="Non_canon_purine_NTPase"/>
    <property type="match status" value="1"/>
</dbReference>
<dbReference type="GO" id="GO:0017111">
    <property type="term" value="F:ribonucleoside triphosphate phosphatase activity"/>
    <property type="evidence" value="ECO:0007669"/>
    <property type="project" value="InterPro"/>
</dbReference>
<dbReference type="GO" id="GO:0035870">
    <property type="term" value="F:dITP diphosphatase activity"/>
    <property type="evidence" value="ECO:0007669"/>
    <property type="project" value="UniProtKB-ARBA"/>
</dbReference>
<evidence type="ECO:0000313" key="17">
    <source>
        <dbReference type="EMBL" id="GAI05868.1"/>
    </source>
</evidence>
<evidence type="ECO:0000256" key="2">
    <source>
        <dbReference type="ARBA" id="ARBA00008023"/>
    </source>
</evidence>
<dbReference type="GO" id="GO:0046872">
    <property type="term" value="F:metal ion binding"/>
    <property type="evidence" value="ECO:0007669"/>
    <property type="project" value="UniProtKB-KW"/>
</dbReference>
<dbReference type="PANTHER" id="PTHR11067">
    <property type="entry name" value="INOSINE TRIPHOSPHATE PYROPHOSPHATASE/HAM1 PROTEIN"/>
    <property type="match status" value="1"/>
</dbReference>
<dbReference type="EC" id="3.6.1.66" evidence="11"/>
<evidence type="ECO:0000256" key="10">
    <source>
        <dbReference type="ARBA" id="ARBA00052017"/>
    </source>
</evidence>
<name>X1KGR7_9ZZZZ</name>
<comment type="catalytic activity">
    <reaction evidence="9">
        <text>dITP + H2O = dIMP + diphosphate + H(+)</text>
        <dbReference type="Rhea" id="RHEA:28342"/>
        <dbReference type="ChEBI" id="CHEBI:15377"/>
        <dbReference type="ChEBI" id="CHEBI:15378"/>
        <dbReference type="ChEBI" id="CHEBI:33019"/>
        <dbReference type="ChEBI" id="CHEBI:61194"/>
        <dbReference type="ChEBI" id="CHEBI:61382"/>
        <dbReference type="EC" id="3.6.1.66"/>
    </reaction>
</comment>
<dbReference type="GO" id="GO:0005829">
    <property type="term" value="C:cytosol"/>
    <property type="evidence" value="ECO:0007669"/>
    <property type="project" value="TreeGrafter"/>
</dbReference>
<evidence type="ECO:0000256" key="13">
    <source>
        <dbReference type="ARBA" id="ARBA00075987"/>
    </source>
</evidence>
<dbReference type="CDD" id="cd00515">
    <property type="entry name" value="HAM1"/>
    <property type="match status" value="1"/>
</dbReference>
<keyword evidence="7" id="KW-0460">Magnesium</keyword>
<dbReference type="GO" id="GO:0036220">
    <property type="term" value="F:ITP diphosphatase activity"/>
    <property type="evidence" value="ECO:0007669"/>
    <property type="project" value="UniProtKB-EC"/>
</dbReference>
<dbReference type="AlphaFoldDB" id="X1KGR7"/>
<dbReference type="GO" id="GO:0036222">
    <property type="term" value="F:XTP diphosphatase activity"/>
    <property type="evidence" value="ECO:0007669"/>
    <property type="project" value="UniProtKB-ARBA"/>
</dbReference>
<evidence type="ECO:0000256" key="12">
    <source>
        <dbReference type="ARBA" id="ARBA00071289"/>
    </source>
</evidence>
<evidence type="ECO:0000256" key="1">
    <source>
        <dbReference type="ARBA" id="ARBA00001946"/>
    </source>
</evidence>
<evidence type="ECO:0000256" key="15">
    <source>
        <dbReference type="ARBA" id="ARBA00083186"/>
    </source>
</evidence>
<evidence type="ECO:0000256" key="7">
    <source>
        <dbReference type="ARBA" id="ARBA00022842"/>
    </source>
</evidence>
<comment type="caution">
    <text evidence="17">The sequence shown here is derived from an EMBL/GenBank/DDBJ whole genome shotgun (WGS) entry which is preliminary data.</text>
</comment>
<dbReference type="Pfam" id="PF01725">
    <property type="entry name" value="Ham1p_like"/>
    <property type="match status" value="1"/>
</dbReference>
<keyword evidence="4" id="KW-0479">Metal-binding</keyword>
<evidence type="ECO:0000256" key="5">
    <source>
        <dbReference type="ARBA" id="ARBA00022741"/>
    </source>
</evidence>
<dbReference type="GO" id="GO:0009117">
    <property type="term" value="P:nucleotide metabolic process"/>
    <property type="evidence" value="ECO:0007669"/>
    <property type="project" value="UniProtKB-KW"/>
</dbReference>
<dbReference type="NCBIfam" id="TIGR00042">
    <property type="entry name" value="RdgB/HAM1 family non-canonical purine NTP pyrophosphatase"/>
    <property type="match status" value="1"/>
</dbReference>
<dbReference type="SUPFAM" id="SSF52972">
    <property type="entry name" value="ITPase-like"/>
    <property type="match status" value="1"/>
</dbReference>
<evidence type="ECO:0000256" key="14">
    <source>
        <dbReference type="ARBA" id="ARBA00078805"/>
    </source>
</evidence>